<organism evidence="4 5">
    <name type="scientific">Pristionchus mayeri</name>
    <dbReference type="NCBI Taxonomy" id="1317129"/>
    <lineage>
        <taxon>Eukaryota</taxon>
        <taxon>Metazoa</taxon>
        <taxon>Ecdysozoa</taxon>
        <taxon>Nematoda</taxon>
        <taxon>Chromadorea</taxon>
        <taxon>Rhabditida</taxon>
        <taxon>Rhabditina</taxon>
        <taxon>Diplogasteromorpha</taxon>
        <taxon>Diplogasteroidea</taxon>
        <taxon>Neodiplogasteridae</taxon>
        <taxon>Pristionchus</taxon>
    </lineage>
</organism>
<accession>A0AAN4ZLC2</accession>
<sequence length="324" mass="36528">MSTCNEINLTSPHTLTIMTDCYSTTAPIFRSCGVQIPLSGAQLRNSVEINHYVPEHLRKYAVLRAEGKDFDATIIIGKQAVHAHKALLCVRIPLLRDLLNANTSGDIVLPEIDCATFNCLLECAYTGHVTITGTNVEDLMRGAAALGMEAVMDACAGFMQSRLRADNVLSLLAFCRSIEYHKIDNFVLRYVDRNFVHISNTPEFLKLSVEELEALLSRDSLKVEEEMDVFDAVTNWLDVDPSRRQYALRLLECVRVPLIPEPIINDAIEKTDWVAANPDCMTFVEEVKDCVHHIGRKELKPAIFRLRQPSFENCISPTFHRAFF</sequence>
<dbReference type="InterPro" id="IPR011333">
    <property type="entry name" value="SKP1/BTB/POZ_sf"/>
</dbReference>
<evidence type="ECO:0000256" key="2">
    <source>
        <dbReference type="ARBA" id="ARBA00022737"/>
    </source>
</evidence>
<dbReference type="PANTHER" id="PTHR45632:SF17">
    <property type="entry name" value="KELCH-LIKE PROTEIN 31"/>
    <property type="match status" value="1"/>
</dbReference>
<keyword evidence="1" id="KW-0880">Kelch repeat</keyword>
<proteinExistence type="predicted"/>
<keyword evidence="2" id="KW-0677">Repeat</keyword>
<dbReference type="Gene3D" id="3.30.710.10">
    <property type="entry name" value="Potassium Channel Kv1.1, Chain A"/>
    <property type="match status" value="1"/>
</dbReference>
<dbReference type="SUPFAM" id="SSF54695">
    <property type="entry name" value="POZ domain"/>
    <property type="match status" value="1"/>
</dbReference>
<evidence type="ECO:0000313" key="4">
    <source>
        <dbReference type="EMBL" id="GMR43358.1"/>
    </source>
</evidence>
<dbReference type="FunFam" id="1.25.40.420:FF:000001">
    <property type="entry name" value="Kelch-like family member 12"/>
    <property type="match status" value="1"/>
</dbReference>
<dbReference type="InterPro" id="IPR000210">
    <property type="entry name" value="BTB/POZ_dom"/>
</dbReference>
<dbReference type="AlphaFoldDB" id="A0AAN4ZLC2"/>
<gene>
    <name evidence="4" type="ORF">PMAYCL1PPCAC_13553</name>
</gene>
<dbReference type="PROSITE" id="PS50097">
    <property type="entry name" value="BTB"/>
    <property type="match status" value="1"/>
</dbReference>
<dbReference type="EMBL" id="BTRK01000003">
    <property type="protein sequence ID" value="GMR43358.1"/>
    <property type="molecule type" value="Genomic_DNA"/>
</dbReference>
<dbReference type="Pfam" id="PF00651">
    <property type="entry name" value="BTB"/>
    <property type="match status" value="1"/>
</dbReference>
<evidence type="ECO:0000313" key="5">
    <source>
        <dbReference type="Proteomes" id="UP001328107"/>
    </source>
</evidence>
<name>A0AAN4ZLC2_9BILA</name>
<evidence type="ECO:0000259" key="3">
    <source>
        <dbReference type="PROSITE" id="PS50097"/>
    </source>
</evidence>
<dbReference type="Pfam" id="PF07707">
    <property type="entry name" value="BACK"/>
    <property type="match status" value="1"/>
</dbReference>
<dbReference type="SMART" id="SM00225">
    <property type="entry name" value="BTB"/>
    <property type="match status" value="1"/>
</dbReference>
<dbReference type="SMART" id="SM00875">
    <property type="entry name" value="BACK"/>
    <property type="match status" value="1"/>
</dbReference>
<dbReference type="PANTHER" id="PTHR45632">
    <property type="entry name" value="LD33804P"/>
    <property type="match status" value="1"/>
</dbReference>
<feature type="domain" description="BTB" evidence="3">
    <location>
        <begin position="70"/>
        <end position="133"/>
    </location>
</feature>
<reference evidence="5" key="1">
    <citation type="submission" date="2022-10" db="EMBL/GenBank/DDBJ databases">
        <title>Genome assembly of Pristionchus species.</title>
        <authorList>
            <person name="Yoshida K."/>
            <person name="Sommer R.J."/>
        </authorList>
    </citation>
    <scope>NUCLEOTIDE SEQUENCE [LARGE SCALE GENOMIC DNA]</scope>
    <source>
        <strain evidence="5">RS5460</strain>
    </source>
</reference>
<keyword evidence="5" id="KW-1185">Reference proteome</keyword>
<dbReference type="Proteomes" id="UP001328107">
    <property type="component" value="Unassembled WGS sequence"/>
</dbReference>
<protein>
    <recommendedName>
        <fullName evidence="3">BTB domain-containing protein</fullName>
    </recommendedName>
</protein>
<dbReference type="Gene3D" id="1.25.40.420">
    <property type="match status" value="1"/>
</dbReference>
<dbReference type="InterPro" id="IPR011705">
    <property type="entry name" value="BACK"/>
</dbReference>
<comment type="caution">
    <text evidence="4">The sequence shown here is derived from an EMBL/GenBank/DDBJ whole genome shotgun (WGS) entry which is preliminary data.</text>
</comment>
<evidence type="ECO:0000256" key="1">
    <source>
        <dbReference type="ARBA" id="ARBA00022441"/>
    </source>
</evidence>